<evidence type="ECO:0000256" key="8">
    <source>
        <dbReference type="ARBA" id="ARBA00029346"/>
    </source>
</evidence>
<comment type="subunit">
    <text evidence="9">Homohexamer.</text>
</comment>
<dbReference type="GO" id="GO:0005737">
    <property type="term" value="C:cytoplasm"/>
    <property type="evidence" value="ECO:0007669"/>
    <property type="project" value="UniProtKB-SubCell"/>
</dbReference>
<comment type="caution">
    <text evidence="11">The sequence shown here is derived from an EMBL/GenBank/DDBJ whole genome shotgun (WGS) entry which is preliminary data.</text>
</comment>
<keyword evidence="2 9" id="KW-0808">Transferase</keyword>
<dbReference type="InterPro" id="IPR001980">
    <property type="entry name" value="PPAT"/>
</dbReference>
<feature type="site" description="Transition state stabilizer" evidence="9">
    <location>
        <position position="18"/>
    </location>
</feature>
<keyword evidence="1 9" id="KW-0963">Cytoplasm</keyword>
<keyword evidence="7 9" id="KW-0173">Coenzyme A biosynthesis</keyword>
<dbReference type="RefSeq" id="WP_010054805.1">
    <property type="nucleotide sequence ID" value="NZ_BJOJ01000006.1"/>
</dbReference>
<dbReference type="PANTHER" id="PTHR21342:SF1">
    <property type="entry name" value="PHOSPHOPANTETHEINE ADENYLYLTRANSFERASE"/>
    <property type="match status" value="1"/>
</dbReference>
<accession>A0AAW9K3B9</accession>
<comment type="catalytic activity">
    <reaction evidence="8 9">
        <text>(R)-4'-phosphopantetheine + ATP + H(+) = 3'-dephospho-CoA + diphosphate</text>
        <dbReference type="Rhea" id="RHEA:19801"/>
        <dbReference type="ChEBI" id="CHEBI:15378"/>
        <dbReference type="ChEBI" id="CHEBI:30616"/>
        <dbReference type="ChEBI" id="CHEBI:33019"/>
        <dbReference type="ChEBI" id="CHEBI:57328"/>
        <dbReference type="ChEBI" id="CHEBI:61723"/>
        <dbReference type="EC" id="2.7.7.3"/>
    </reaction>
</comment>
<keyword evidence="3 9" id="KW-0548">Nucleotidyltransferase</keyword>
<evidence type="ECO:0000256" key="9">
    <source>
        <dbReference type="HAMAP-Rule" id="MF_00151"/>
    </source>
</evidence>
<feature type="domain" description="Cytidyltransferase-like" evidence="10">
    <location>
        <begin position="6"/>
        <end position="135"/>
    </location>
</feature>
<protein>
    <recommendedName>
        <fullName evidence="9">Phosphopantetheine adenylyltransferase</fullName>
        <ecNumber evidence="9">2.7.7.3</ecNumber>
    </recommendedName>
    <alternativeName>
        <fullName evidence="9">Dephospho-CoA pyrophosphorylase</fullName>
    </alternativeName>
    <alternativeName>
        <fullName evidence="9">Pantetheine-phosphate adenylyltransferase</fullName>
        <shortName evidence="9">PPAT</shortName>
    </alternativeName>
</protein>
<gene>
    <name evidence="9 11" type="primary">coaD</name>
    <name evidence="11" type="ORF">RAK27_16830</name>
</gene>
<dbReference type="HAMAP" id="MF_00151">
    <property type="entry name" value="PPAT_bact"/>
    <property type="match status" value="1"/>
</dbReference>
<dbReference type="NCBIfam" id="TIGR00125">
    <property type="entry name" value="cyt_tran_rel"/>
    <property type="match status" value="1"/>
</dbReference>
<feature type="binding site" evidence="9">
    <location>
        <position position="75"/>
    </location>
    <ligand>
        <name>substrate</name>
    </ligand>
</feature>
<comment type="similarity">
    <text evidence="9">Belongs to the bacterial CoaD family.</text>
</comment>
<dbReference type="PANTHER" id="PTHR21342">
    <property type="entry name" value="PHOSPHOPANTETHEINE ADENYLYLTRANSFERASE"/>
    <property type="match status" value="1"/>
</dbReference>
<evidence type="ECO:0000256" key="2">
    <source>
        <dbReference type="ARBA" id="ARBA00022679"/>
    </source>
</evidence>
<keyword evidence="4 9" id="KW-0547">Nucleotide-binding</keyword>
<dbReference type="GO" id="GO:0004595">
    <property type="term" value="F:pantetheine-phosphate adenylyltransferase activity"/>
    <property type="evidence" value="ECO:0007669"/>
    <property type="project" value="UniProtKB-UniRule"/>
</dbReference>
<evidence type="ECO:0000256" key="6">
    <source>
        <dbReference type="ARBA" id="ARBA00022842"/>
    </source>
</evidence>
<comment type="pathway">
    <text evidence="9">Cofactor biosynthesis; coenzyme A biosynthesis; CoA from (R)-pantothenate: step 4/5.</text>
</comment>
<proteinExistence type="inferred from homology"/>
<dbReference type="EMBL" id="JAVBVO010000005">
    <property type="protein sequence ID" value="MDZ5760305.1"/>
    <property type="molecule type" value="Genomic_DNA"/>
</dbReference>
<feature type="binding site" evidence="9">
    <location>
        <begin position="10"/>
        <end position="11"/>
    </location>
    <ligand>
        <name>ATP</name>
        <dbReference type="ChEBI" id="CHEBI:30616"/>
    </ligand>
</feature>
<dbReference type="Proteomes" id="UP001290462">
    <property type="component" value="Unassembled WGS sequence"/>
</dbReference>
<dbReference type="Gene3D" id="3.40.50.620">
    <property type="entry name" value="HUPs"/>
    <property type="match status" value="1"/>
</dbReference>
<dbReference type="GO" id="GO:0015937">
    <property type="term" value="P:coenzyme A biosynthetic process"/>
    <property type="evidence" value="ECO:0007669"/>
    <property type="project" value="UniProtKB-UniRule"/>
</dbReference>
<dbReference type="AlphaFoldDB" id="A0AAW9K3B9"/>
<feature type="binding site" evidence="9">
    <location>
        <position position="10"/>
    </location>
    <ligand>
        <name>substrate</name>
    </ligand>
</feature>
<dbReference type="CDD" id="cd02163">
    <property type="entry name" value="PPAT"/>
    <property type="match status" value="1"/>
</dbReference>
<sequence>MSKKALFPGSFDPLTNGHVDTIQRAAKLFDEVIIAVLTNTSKVSLFNSNEKIDLIEKSLQHIENVQVISHVGGLTIDLAKDLEITAMIRGMRNTLDFEYETNIALMNKQLNEEIETVILLADEKYRFLSSSLIKEVARFGGDISAFVPKVVNEAIKEKYKKLN</sequence>
<dbReference type="NCBIfam" id="TIGR01510">
    <property type="entry name" value="coaD_prev_kdtB"/>
    <property type="match status" value="1"/>
</dbReference>
<evidence type="ECO:0000256" key="4">
    <source>
        <dbReference type="ARBA" id="ARBA00022741"/>
    </source>
</evidence>
<dbReference type="GeneID" id="83606330"/>
<feature type="binding site" evidence="9">
    <location>
        <begin position="125"/>
        <end position="131"/>
    </location>
    <ligand>
        <name>ATP</name>
        <dbReference type="ChEBI" id="CHEBI:30616"/>
    </ligand>
</feature>
<dbReference type="InterPro" id="IPR004821">
    <property type="entry name" value="Cyt_trans-like"/>
</dbReference>
<feature type="binding site" evidence="9">
    <location>
        <begin position="90"/>
        <end position="92"/>
    </location>
    <ligand>
        <name>ATP</name>
        <dbReference type="ChEBI" id="CHEBI:30616"/>
    </ligand>
</feature>
<comment type="subcellular location">
    <subcellularLocation>
        <location evidence="9">Cytoplasm</location>
    </subcellularLocation>
</comment>
<name>A0AAW9K3B9_CARML</name>
<dbReference type="InterPro" id="IPR014729">
    <property type="entry name" value="Rossmann-like_a/b/a_fold"/>
</dbReference>
<feature type="binding site" evidence="9">
    <location>
        <position position="18"/>
    </location>
    <ligand>
        <name>ATP</name>
        <dbReference type="ChEBI" id="CHEBI:30616"/>
    </ligand>
</feature>
<comment type="function">
    <text evidence="9">Reversibly transfers an adenylyl group from ATP to 4'-phosphopantetheine, yielding dephospho-CoA (dPCoA) and pyrophosphate.</text>
</comment>
<feature type="binding site" evidence="9">
    <location>
        <position position="89"/>
    </location>
    <ligand>
        <name>substrate</name>
    </ligand>
</feature>
<evidence type="ECO:0000256" key="7">
    <source>
        <dbReference type="ARBA" id="ARBA00022993"/>
    </source>
</evidence>
<dbReference type="SUPFAM" id="SSF52374">
    <property type="entry name" value="Nucleotidylyl transferase"/>
    <property type="match status" value="1"/>
</dbReference>
<keyword evidence="5 9" id="KW-0067">ATP-binding</keyword>
<organism evidence="11 12">
    <name type="scientific">Carnobacterium maltaromaticum</name>
    <name type="common">Carnobacterium piscicola</name>
    <dbReference type="NCBI Taxonomy" id="2751"/>
    <lineage>
        <taxon>Bacteria</taxon>
        <taxon>Bacillati</taxon>
        <taxon>Bacillota</taxon>
        <taxon>Bacilli</taxon>
        <taxon>Lactobacillales</taxon>
        <taxon>Carnobacteriaceae</taxon>
        <taxon>Carnobacterium</taxon>
    </lineage>
</organism>
<feature type="binding site" evidence="9">
    <location>
        <position position="42"/>
    </location>
    <ligand>
        <name>substrate</name>
    </ligand>
</feature>
<dbReference type="PRINTS" id="PR01020">
    <property type="entry name" value="LPSBIOSNTHSS"/>
</dbReference>
<dbReference type="Pfam" id="PF01467">
    <property type="entry name" value="CTP_transf_like"/>
    <property type="match status" value="1"/>
</dbReference>
<dbReference type="GO" id="GO:0005524">
    <property type="term" value="F:ATP binding"/>
    <property type="evidence" value="ECO:0007669"/>
    <property type="project" value="UniProtKB-KW"/>
</dbReference>
<evidence type="ECO:0000256" key="5">
    <source>
        <dbReference type="ARBA" id="ARBA00022840"/>
    </source>
</evidence>
<evidence type="ECO:0000256" key="3">
    <source>
        <dbReference type="ARBA" id="ARBA00022695"/>
    </source>
</evidence>
<comment type="cofactor">
    <cofactor evidence="9">
        <name>Mg(2+)</name>
        <dbReference type="ChEBI" id="CHEBI:18420"/>
    </cofactor>
</comment>
<evidence type="ECO:0000313" key="12">
    <source>
        <dbReference type="Proteomes" id="UP001290462"/>
    </source>
</evidence>
<evidence type="ECO:0000313" key="11">
    <source>
        <dbReference type="EMBL" id="MDZ5760305.1"/>
    </source>
</evidence>
<reference evidence="11" key="1">
    <citation type="submission" date="2023-08" db="EMBL/GenBank/DDBJ databases">
        <title>Genomic characterization of piscicolin 126 produced by Carnobacterium maltaromaticum CM22 strain isolated from salmon (Salmo salar).</title>
        <authorList>
            <person name="Gonzalez-Gragera E."/>
            <person name="Garcia-Lopez J.D."/>
            <person name="Teso-Perez C."/>
            <person name="Gimenez-Hernandez I."/>
            <person name="Peralta-Sanchez J.M."/>
            <person name="Valdivia E."/>
            <person name="Montalban-Lopez M."/>
            <person name="Martin-Platero A.M."/>
            <person name="Banos A."/>
            <person name="Martinez-Bueno M."/>
        </authorList>
    </citation>
    <scope>NUCLEOTIDE SEQUENCE</scope>
    <source>
        <strain evidence="11">CM22</strain>
    </source>
</reference>
<keyword evidence="6 9" id="KW-0460">Magnesium</keyword>
<dbReference type="EC" id="2.7.7.3" evidence="9"/>
<evidence type="ECO:0000256" key="1">
    <source>
        <dbReference type="ARBA" id="ARBA00022490"/>
    </source>
</evidence>
<evidence type="ECO:0000259" key="10">
    <source>
        <dbReference type="Pfam" id="PF01467"/>
    </source>
</evidence>
<feature type="binding site" evidence="9">
    <location>
        <position position="100"/>
    </location>
    <ligand>
        <name>ATP</name>
        <dbReference type="ChEBI" id="CHEBI:30616"/>
    </ligand>
</feature>